<protein>
    <submittedName>
        <fullName evidence="1">Uncharacterized protein</fullName>
    </submittedName>
</protein>
<comment type="caution">
    <text evidence="1">The sequence shown here is derived from an EMBL/GenBank/DDBJ whole genome shotgun (WGS) entry which is preliminary data.</text>
</comment>
<evidence type="ECO:0000313" key="1">
    <source>
        <dbReference type="EMBL" id="KAG6375685.1"/>
    </source>
</evidence>
<dbReference type="EMBL" id="JAGFBS010000014">
    <property type="protein sequence ID" value="KAG6375685.1"/>
    <property type="molecule type" value="Genomic_DNA"/>
</dbReference>
<organism evidence="1 2">
    <name type="scientific">Boletus reticuloceps</name>
    <dbReference type="NCBI Taxonomy" id="495285"/>
    <lineage>
        <taxon>Eukaryota</taxon>
        <taxon>Fungi</taxon>
        <taxon>Dikarya</taxon>
        <taxon>Basidiomycota</taxon>
        <taxon>Agaricomycotina</taxon>
        <taxon>Agaricomycetes</taxon>
        <taxon>Agaricomycetidae</taxon>
        <taxon>Boletales</taxon>
        <taxon>Boletineae</taxon>
        <taxon>Boletaceae</taxon>
        <taxon>Boletoideae</taxon>
        <taxon>Boletus</taxon>
    </lineage>
</organism>
<keyword evidence="2" id="KW-1185">Reference proteome</keyword>
<dbReference type="AlphaFoldDB" id="A0A8I2YNY3"/>
<proteinExistence type="predicted"/>
<reference evidence="1" key="1">
    <citation type="submission" date="2021-03" db="EMBL/GenBank/DDBJ databases">
        <title>Evolutionary innovations through gain and loss of genes in the ectomycorrhizal Boletales.</title>
        <authorList>
            <person name="Wu G."/>
            <person name="Miyauchi S."/>
            <person name="Morin E."/>
            <person name="Yang Z.-L."/>
            <person name="Xu J."/>
            <person name="Martin F.M."/>
        </authorList>
    </citation>
    <scope>NUCLEOTIDE SEQUENCE</scope>
    <source>
        <strain evidence="1">BR01</strain>
    </source>
</reference>
<gene>
    <name evidence="1" type="ORF">JVT61DRAFT_3258</name>
</gene>
<dbReference type="OrthoDB" id="2681164at2759"/>
<name>A0A8I2YNY3_9AGAM</name>
<dbReference type="Proteomes" id="UP000683000">
    <property type="component" value="Unassembled WGS sequence"/>
</dbReference>
<accession>A0A8I2YNY3</accession>
<evidence type="ECO:0000313" key="2">
    <source>
        <dbReference type="Proteomes" id="UP000683000"/>
    </source>
</evidence>
<sequence>MLYGGTSSVNYKLMHEATCCRLVRSVQLFGLDPNNFAQILHTHRAVVSGSFALFVFDRSGGWTPEDMDVYVPRGRMGRVINLLRALGYIPIRAVSKANSYHPYDQPIRRVTTLTNGVRSIDVVESSTRSSLSPIFQFHTTAVMNYISSNGFFCAYPTLTSQRRALINHVRLNDNSPTDKLVTCYSKYIRRGFELRTSSIVWDEREGRKHRCQHSFDCPHRIRTPFDPGNLFVRWRPSVSRLQSFEIDYPQRCFDGRQAPSWCLGGPSCVGDEDREPLRAFVSMKAAGSPFAEEVT</sequence>